<proteinExistence type="predicted"/>
<accession>A0AA42P879</accession>
<dbReference type="EMBL" id="JAOCAE010000006">
    <property type="protein sequence ID" value="MDH1236566.1"/>
    <property type="molecule type" value="Genomic_DNA"/>
</dbReference>
<evidence type="ECO:0000313" key="2">
    <source>
        <dbReference type="Proteomes" id="UP001158500"/>
    </source>
</evidence>
<sequence length="272" mass="30560">MSYGFKVVNDNGSIVVDDQHITLSVVAEGALNYEAGLFYNRHQGYYLYRDIQFGMTLRGVFPFVINSREAPLVVLIPTSPSGAIHSYQPLGSPGAWWGFEVAYRHSFYLPYEGRYGAIPPINWRYVVARMDMVPQSNEQWGIRVFNEQGRITFDSGVRIVRLKQHLRNWIETGGNWGWRTYYLPWEFPFDGEHGLLVSNLGIFEAYSSQTGGAYCSARFGFQGHGAIHAYVGGTTTLDRDRIGSYGGTQTDVVGRVMQAQTGGPQVFAVQLM</sequence>
<dbReference type="RefSeq" id="WP_279641478.1">
    <property type="nucleotide sequence ID" value="NZ_JAOCAE010000006.1"/>
</dbReference>
<comment type="caution">
    <text evidence="1">The sequence shown here is derived from an EMBL/GenBank/DDBJ whole genome shotgun (WGS) entry which is preliminary data.</text>
</comment>
<name>A0AA42P879_STUST</name>
<reference evidence="1" key="1">
    <citation type="submission" date="2022-09" db="EMBL/GenBank/DDBJ databases">
        <title>Intensive care unit water sources are persistently colonized with multi-drug resistant bacteria and are the site of extensive horizontal gene transfer of antibiotic resistance genes.</title>
        <authorList>
            <person name="Diorio-Toth L."/>
        </authorList>
    </citation>
    <scope>NUCLEOTIDE SEQUENCE</scope>
    <source>
        <strain evidence="1">GD03947</strain>
    </source>
</reference>
<dbReference type="AlphaFoldDB" id="A0AA42P879"/>
<dbReference type="Proteomes" id="UP001158500">
    <property type="component" value="Unassembled WGS sequence"/>
</dbReference>
<evidence type="ECO:0000313" key="1">
    <source>
        <dbReference type="EMBL" id="MDH1236566.1"/>
    </source>
</evidence>
<protein>
    <submittedName>
        <fullName evidence="1">Uncharacterized protein</fullName>
    </submittedName>
</protein>
<gene>
    <name evidence="1" type="ORF">N5C32_10995</name>
</gene>
<organism evidence="1 2">
    <name type="scientific">Stutzerimonas stutzeri</name>
    <name type="common">Pseudomonas stutzeri</name>
    <dbReference type="NCBI Taxonomy" id="316"/>
    <lineage>
        <taxon>Bacteria</taxon>
        <taxon>Pseudomonadati</taxon>
        <taxon>Pseudomonadota</taxon>
        <taxon>Gammaproteobacteria</taxon>
        <taxon>Pseudomonadales</taxon>
        <taxon>Pseudomonadaceae</taxon>
        <taxon>Stutzerimonas</taxon>
    </lineage>
</organism>